<evidence type="ECO:0000256" key="1">
    <source>
        <dbReference type="ARBA" id="ARBA00022801"/>
    </source>
</evidence>
<dbReference type="Pfam" id="PF04203">
    <property type="entry name" value="Sortase"/>
    <property type="match status" value="1"/>
</dbReference>
<dbReference type="NCBIfam" id="TIGR01076">
    <property type="entry name" value="sortase_fam"/>
    <property type="match status" value="1"/>
</dbReference>
<dbReference type="AlphaFoldDB" id="A0A0G0MYW1"/>
<keyword evidence="1" id="KW-0378">Hydrolase</keyword>
<name>A0A0G0MYW1_9BACT</name>
<dbReference type="InterPro" id="IPR005754">
    <property type="entry name" value="Sortase"/>
</dbReference>
<keyword evidence="2" id="KW-0472">Membrane</keyword>
<feature type="transmembrane region" description="Helical" evidence="2">
    <location>
        <begin position="24"/>
        <end position="42"/>
    </location>
</feature>
<keyword evidence="2" id="KW-1133">Transmembrane helix</keyword>
<evidence type="ECO:0000313" key="4">
    <source>
        <dbReference type="Proteomes" id="UP000034799"/>
    </source>
</evidence>
<dbReference type="InterPro" id="IPR023365">
    <property type="entry name" value="Sortase_dom-sf"/>
</dbReference>
<evidence type="ECO:0008006" key="5">
    <source>
        <dbReference type="Google" id="ProtNLM"/>
    </source>
</evidence>
<dbReference type="EMBL" id="LBWK01000002">
    <property type="protein sequence ID" value="KKR05736.1"/>
    <property type="molecule type" value="Genomic_DNA"/>
</dbReference>
<reference evidence="3 4" key="1">
    <citation type="journal article" date="2015" name="Nature">
        <title>rRNA introns, odd ribosomes, and small enigmatic genomes across a large radiation of phyla.</title>
        <authorList>
            <person name="Brown C.T."/>
            <person name="Hug L.A."/>
            <person name="Thomas B.C."/>
            <person name="Sharon I."/>
            <person name="Castelle C.J."/>
            <person name="Singh A."/>
            <person name="Wilkins M.J."/>
            <person name="Williams K.H."/>
            <person name="Banfield J.F."/>
        </authorList>
    </citation>
    <scope>NUCLEOTIDE SEQUENCE [LARGE SCALE GENOMIC DNA]</scope>
</reference>
<evidence type="ECO:0000313" key="3">
    <source>
        <dbReference type="EMBL" id="KKR05736.1"/>
    </source>
</evidence>
<protein>
    <recommendedName>
        <fullName evidence="5">Sortase family protein</fullName>
    </recommendedName>
</protein>
<comment type="caution">
    <text evidence="3">The sequence shown here is derived from an EMBL/GenBank/DDBJ whole genome shotgun (WGS) entry which is preliminary data.</text>
</comment>
<dbReference type="GO" id="GO:0016787">
    <property type="term" value="F:hydrolase activity"/>
    <property type="evidence" value="ECO:0007669"/>
    <property type="project" value="UniProtKB-KW"/>
</dbReference>
<sequence length="229" mass="26091">MLMEEISESSSQAKRISKENVRTTLRFIGWLLIVAGLVVLILEFKDIINAQIDYYVHPVQDVPEVKVAEQKEDITSQLKDDQKIVFVDQEFGLFIPKIKANAAVISNVDPYSYNIYMEALEKGIAHAKGTSLPNQSGNVFLFAHSAVNFYDSKKLNVYFYLLSKLEKGDKVYVSYKGVIYKYKVLSTRFVMPSEVKYLGDYMEKDTLTLMSCWPAGTNLKRTIVTAVRD</sequence>
<dbReference type="Gene3D" id="2.40.260.10">
    <property type="entry name" value="Sortase"/>
    <property type="match status" value="1"/>
</dbReference>
<organism evidence="3 4">
    <name type="scientific">candidate division WS6 bacterium GW2011_GWF2_39_15</name>
    <dbReference type="NCBI Taxonomy" id="1619100"/>
    <lineage>
        <taxon>Bacteria</taxon>
        <taxon>Candidatus Dojkabacteria</taxon>
    </lineage>
</organism>
<evidence type="ECO:0000256" key="2">
    <source>
        <dbReference type="SAM" id="Phobius"/>
    </source>
</evidence>
<keyword evidence="2" id="KW-0812">Transmembrane</keyword>
<gene>
    <name evidence="3" type="ORF">UT34_C0002G0243</name>
</gene>
<dbReference type="STRING" id="1619100.UT34_C0002G0243"/>
<accession>A0A0G0MYW1</accession>
<dbReference type="SUPFAM" id="SSF63817">
    <property type="entry name" value="Sortase"/>
    <property type="match status" value="1"/>
</dbReference>
<proteinExistence type="predicted"/>
<dbReference type="Proteomes" id="UP000034799">
    <property type="component" value="Unassembled WGS sequence"/>
</dbReference>